<keyword evidence="5" id="KW-0472">Membrane</keyword>
<accession>A0A830HXA7</accession>
<dbReference type="InterPro" id="IPR001279">
    <property type="entry name" value="Metallo-B-lactamas"/>
</dbReference>
<keyword evidence="2" id="KW-0479">Metal-binding</keyword>
<evidence type="ECO:0000256" key="3">
    <source>
        <dbReference type="ARBA" id="ARBA00022801"/>
    </source>
</evidence>
<dbReference type="Gene3D" id="3.60.15.10">
    <property type="entry name" value="Ribonuclease Z/Hydroxyacylglutathione hydrolase-like"/>
    <property type="match status" value="1"/>
</dbReference>
<dbReference type="GO" id="GO:0016787">
    <property type="term" value="F:hydrolase activity"/>
    <property type="evidence" value="ECO:0007669"/>
    <property type="project" value="UniProtKB-KW"/>
</dbReference>
<reference evidence="7" key="1">
    <citation type="submission" date="2020-10" db="EMBL/GenBank/DDBJ databases">
        <title>Unveiling of a novel bifunctional photoreceptor, Dualchrome1, isolated from a cosmopolitan green alga.</title>
        <authorList>
            <person name="Suzuki S."/>
            <person name="Kawachi M."/>
        </authorList>
    </citation>
    <scope>NUCLEOTIDE SEQUENCE</scope>
    <source>
        <strain evidence="7">NIES 2893</strain>
    </source>
</reference>
<dbReference type="Proteomes" id="UP000660262">
    <property type="component" value="Unassembled WGS sequence"/>
</dbReference>
<feature type="domain" description="Metallo-beta-lactamase" evidence="6">
    <location>
        <begin position="88"/>
        <end position="278"/>
    </location>
</feature>
<dbReference type="OrthoDB" id="449487at2759"/>
<keyword evidence="3" id="KW-0378">Hydrolase</keyword>
<organism evidence="7 8">
    <name type="scientific">Pycnococcus provasolii</name>
    <dbReference type="NCBI Taxonomy" id="41880"/>
    <lineage>
        <taxon>Eukaryota</taxon>
        <taxon>Viridiplantae</taxon>
        <taxon>Chlorophyta</taxon>
        <taxon>Pseudoscourfieldiophyceae</taxon>
        <taxon>Pseudoscourfieldiales</taxon>
        <taxon>Pycnococcaceae</taxon>
        <taxon>Pycnococcus</taxon>
    </lineage>
</organism>
<keyword evidence="4" id="KW-0862">Zinc</keyword>
<keyword evidence="5" id="KW-0812">Transmembrane</keyword>
<evidence type="ECO:0000256" key="4">
    <source>
        <dbReference type="ARBA" id="ARBA00022833"/>
    </source>
</evidence>
<keyword evidence="8" id="KW-1185">Reference proteome</keyword>
<keyword evidence="5" id="KW-1133">Transmembrane helix</keyword>
<evidence type="ECO:0000313" key="8">
    <source>
        <dbReference type="Proteomes" id="UP000660262"/>
    </source>
</evidence>
<evidence type="ECO:0000259" key="6">
    <source>
        <dbReference type="SMART" id="SM00849"/>
    </source>
</evidence>
<proteinExistence type="predicted"/>
<protein>
    <recommendedName>
        <fullName evidence="6">Metallo-beta-lactamase domain-containing protein</fullName>
    </recommendedName>
</protein>
<evidence type="ECO:0000313" key="7">
    <source>
        <dbReference type="EMBL" id="GHP10081.1"/>
    </source>
</evidence>
<name>A0A830HXA7_9CHLO</name>
<comment type="cofactor">
    <cofactor evidence="1">
        <name>Zn(2+)</name>
        <dbReference type="ChEBI" id="CHEBI:29105"/>
    </cofactor>
</comment>
<dbReference type="PANTHER" id="PTHR46233:SF3">
    <property type="entry name" value="HYDROXYACYLGLUTATHIONE HYDROLASE GLOC"/>
    <property type="match status" value="1"/>
</dbReference>
<dbReference type="AlphaFoldDB" id="A0A830HXA7"/>
<evidence type="ECO:0000256" key="2">
    <source>
        <dbReference type="ARBA" id="ARBA00022723"/>
    </source>
</evidence>
<dbReference type="Pfam" id="PF00753">
    <property type="entry name" value="Lactamase_B"/>
    <property type="match status" value="1"/>
</dbReference>
<dbReference type="InterPro" id="IPR051453">
    <property type="entry name" value="MBL_Glyoxalase_II"/>
</dbReference>
<dbReference type="SUPFAM" id="SSF56281">
    <property type="entry name" value="Metallo-hydrolase/oxidoreductase"/>
    <property type="match status" value="1"/>
</dbReference>
<evidence type="ECO:0000256" key="5">
    <source>
        <dbReference type="SAM" id="Phobius"/>
    </source>
</evidence>
<dbReference type="SMART" id="SM00849">
    <property type="entry name" value="Lactamase_B"/>
    <property type="match status" value="1"/>
</dbReference>
<feature type="transmembrane region" description="Helical" evidence="5">
    <location>
        <begin position="20"/>
        <end position="42"/>
    </location>
</feature>
<dbReference type="EMBL" id="BNJQ01000027">
    <property type="protein sequence ID" value="GHP10081.1"/>
    <property type="molecule type" value="Genomic_DNA"/>
</dbReference>
<comment type="caution">
    <text evidence="7">The sequence shown here is derived from an EMBL/GenBank/DDBJ whole genome shotgun (WGS) entry which is preliminary data.</text>
</comment>
<sequence>MDDTTLVPPVFESSLSKSFIWYTVALALLVSVVVWSLAVVLISSSEKNMAAGLPSRLYFRQLLAGEHVATTPKAQLDGILFHIARQMVNYMYVVGDAQTKQAVVVDACWDVDSVMRIAQKDGMTVTSAVATHYHFDHIGGALPKKMGVPIELNIPGFKELNENYELPLYLHASEHDAASKQTGAPTSAMRPLVDGERVAVSDAVSLKVLHTPGHSMGGCCLVVEVDGTPAVCISGDTVFPGSCGRLDLPESNRDSMFDSLSRLRRDLTPDSLPIYPGHSYGGKSSTVGAEKARGLLREMSKEQWRAMHG</sequence>
<dbReference type="GO" id="GO:0046872">
    <property type="term" value="F:metal ion binding"/>
    <property type="evidence" value="ECO:0007669"/>
    <property type="project" value="UniProtKB-KW"/>
</dbReference>
<gene>
    <name evidence="7" type="ORF">PPROV_000881400</name>
</gene>
<evidence type="ECO:0000256" key="1">
    <source>
        <dbReference type="ARBA" id="ARBA00001947"/>
    </source>
</evidence>
<dbReference type="InterPro" id="IPR036866">
    <property type="entry name" value="RibonucZ/Hydroxyglut_hydro"/>
</dbReference>
<dbReference type="PANTHER" id="PTHR46233">
    <property type="entry name" value="HYDROXYACYLGLUTATHIONE HYDROLASE GLOC"/>
    <property type="match status" value="1"/>
</dbReference>